<gene>
    <name evidence="1" type="ORF">LtaPh_9908601</name>
</gene>
<sequence length="110" mass="11599">MRRVNHCLERTTLNFPGSAAAEVAAASEVTNGRPTADRALGAMPRCATDCSTRACMLSWMQRCWSAPPCAHAAAEPTATAAAVPAAARRTRRAATLRGRCVLLLSTDMAV</sequence>
<dbReference type="Proteomes" id="UP000419144">
    <property type="component" value="Unassembled WGS sequence"/>
</dbReference>
<dbReference type="AlphaFoldDB" id="A0A640KWI4"/>
<comment type="caution">
    <text evidence="1">The sequence shown here is derived from an EMBL/GenBank/DDBJ whole genome shotgun (WGS) entry which is preliminary data.</text>
</comment>
<evidence type="ECO:0000313" key="2">
    <source>
        <dbReference type="Proteomes" id="UP000419144"/>
    </source>
</evidence>
<dbReference type="VEuPathDB" id="TriTrypDB:LtaPh_9908601"/>
<accession>A0A640KWI4</accession>
<organism evidence="1 2">
    <name type="scientific">Leishmania tarentolae</name>
    <name type="common">Sauroleishmania tarentolae</name>
    <dbReference type="NCBI Taxonomy" id="5689"/>
    <lineage>
        <taxon>Eukaryota</taxon>
        <taxon>Discoba</taxon>
        <taxon>Euglenozoa</taxon>
        <taxon>Kinetoplastea</taxon>
        <taxon>Metakinetoplastina</taxon>
        <taxon>Trypanosomatida</taxon>
        <taxon>Trypanosomatidae</taxon>
        <taxon>Leishmaniinae</taxon>
        <taxon>Leishmania</taxon>
        <taxon>lizard Leishmania</taxon>
    </lineage>
</organism>
<dbReference type="EMBL" id="BLBS01000104">
    <property type="protein sequence ID" value="GET93902.1"/>
    <property type="molecule type" value="Genomic_DNA"/>
</dbReference>
<keyword evidence="2" id="KW-1185">Reference proteome</keyword>
<evidence type="ECO:0000313" key="1">
    <source>
        <dbReference type="EMBL" id="GET93902.1"/>
    </source>
</evidence>
<proteinExistence type="predicted"/>
<protein>
    <submittedName>
        <fullName evidence="1">GP63, leishmanolysin</fullName>
    </submittedName>
</protein>
<reference evidence="1" key="1">
    <citation type="submission" date="2019-11" db="EMBL/GenBank/DDBJ databases">
        <title>Leishmania tarentolae CDS.</title>
        <authorList>
            <person name="Goto Y."/>
            <person name="Yamagishi J."/>
        </authorList>
    </citation>
    <scope>NUCLEOTIDE SEQUENCE [LARGE SCALE GENOMIC DNA]</scope>
    <source>
        <strain evidence="1">Parrot Tar II</strain>
    </source>
</reference>
<name>A0A640KWI4_LEITA</name>